<dbReference type="Proteomes" id="UP000813672">
    <property type="component" value="Unassembled WGS sequence"/>
</dbReference>
<evidence type="ECO:0000313" key="2">
    <source>
        <dbReference type="EMBL" id="MCE8536754.1"/>
    </source>
</evidence>
<evidence type="ECO:0000313" key="3">
    <source>
        <dbReference type="Proteomes" id="UP000813672"/>
    </source>
</evidence>
<evidence type="ECO:0000256" key="1">
    <source>
        <dbReference type="SAM" id="MobiDB-lite"/>
    </source>
</evidence>
<dbReference type="Pfam" id="PF10123">
    <property type="entry name" value="Mu-like_Pro"/>
    <property type="match status" value="1"/>
</dbReference>
<feature type="region of interest" description="Disordered" evidence="1">
    <location>
        <begin position="57"/>
        <end position="76"/>
    </location>
</feature>
<gene>
    <name evidence="2" type="ORF">KBY27_04725</name>
</gene>
<name>A0A9Q3WIW8_9RHOB</name>
<sequence>MERVAICDRELPGEAPDWVHLFPLGEMTGRDGRRFSLSDPNAVIDAFRRGGVDLPVDYDHQNDRPPQSGGPVPAAGWIKDLKITETGLWGRVE</sequence>
<dbReference type="AlphaFoldDB" id="A0A9Q3WIW8"/>
<dbReference type="InterPro" id="IPR012106">
    <property type="entry name" value="Phage_Mu_Gp1"/>
</dbReference>
<accession>A0A9Q3WIW8</accession>
<evidence type="ECO:0008006" key="4">
    <source>
        <dbReference type="Google" id="ProtNLM"/>
    </source>
</evidence>
<dbReference type="EMBL" id="JAGQAF010000002">
    <property type="protein sequence ID" value="MCE8536754.1"/>
    <property type="molecule type" value="Genomic_DNA"/>
</dbReference>
<proteinExistence type="predicted"/>
<organism evidence="2 3">
    <name type="scientific">Ruegeria pomeroyi</name>
    <dbReference type="NCBI Taxonomy" id="89184"/>
    <lineage>
        <taxon>Bacteria</taxon>
        <taxon>Pseudomonadati</taxon>
        <taxon>Pseudomonadota</taxon>
        <taxon>Alphaproteobacteria</taxon>
        <taxon>Rhodobacterales</taxon>
        <taxon>Roseobacteraceae</taxon>
        <taxon>Ruegeria</taxon>
    </lineage>
</organism>
<protein>
    <recommendedName>
        <fullName evidence="4">Mu-like prophage I protein</fullName>
    </recommendedName>
</protein>
<reference evidence="2" key="1">
    <citation type="journal article" date="2021" name="Environ. Microbiol.">
        <title>Cryptic niche differentiation of novel sediment ecotypes of Rugeria pomeroyi correlates with nitrate respiration.</title>
        <authorList>
            <person name="Lin X."/>
            <person name="McNichol J."/>
            <person name="Chu X."/>
            <person name="Qian Y."/>
            <person name="Luo H."/>
        </authorList>
    </citation>
    <scope>NUCLEOTIDE SEQUENCE</scope>
    <source>
        <strain evidence="2">SZCCDBB064</strain>
    </source>
</reference>
<comment type="caution">
    <text evidence="2">The sequence shown here is derived from an EMBL/GenBank/DDBJ whole genome shotgun (WGS) entry which is preliminary data.</text>
</comment>